<dbReference type="InterPro" id="IPR016174">
    <property type="entry name" value="Di-haem_cyt_TM"/>
</dbReference>
<dbReference type="GO" id="GO:0022904">
    <property type="term" value="P:respiratory electron transport chain"/>
    <property type="evidence" value="ECO:0007669"/>
    <property type="project" value="InterPro"/>
</dbReference>
<proteinExistence type="predicted"/>
<organism evidence="9 10">
    <name type="scientific">Steroidobacter denitrificans</name>
    <dbReference type="NCBI Taxonomy" id="465721"/>
    <lineage>
        <taxon>Bacteria</taxon>
        <taxon>Pseudomonadati</taxon>
        <taxon>Pseudomonadota</taxon>
        <taxon>Gammaproteobacteria</taxon>
        <taxon>Steroidobacterales</taxon>
        <taxon>Steroidobacteraceae</taxon>
        <taxon>Steroidobacter</taxon>
    </lineage>
</organism>
<evidence type="ECO:0000256" key="1">
    <source>
        <dbReference type="ARBA" id="ARBA00011649"/>
    </source>
</evidence>
<dbReference type="PANTHER" id="PTHR19271:SF16">
    <property type="entry name" value="CYTOCHROME B"/>
    <property type="match status" value="1"/>
</dbReference>
<reference evidence="9 10" key="1">
    <citation type="submission" date="2015-06" db="EMBL/GenBank/DDBJ databases">
        <title>A Comprehensive Approach to Explore the Metabolic and Phylogenetic Diversity of Bacterial Steroid Degradation in the Environment: Testosterone as an Example.</title>
        <authorList>
            <person name="Yang F.-C."/>
            <person name="Chen Y.-L."/>
            <person name="Yu C.-P."/>
            <person name="Tang S.-L."/>
            <person name="Wang P.-H."/>
            <person name="Ismail W."/>
            <person name="Wang C.-H."/>
            <person name="Yang C.-Y."/>
            <person name="Chiang Y.-R."/>
        </authorList>
    </citation>
    <scope>NUCLEOTIDE SEQUENCE [LARGE SCALE GENOMIC DNA]</scope>
    <source>
        <strain evidence="9 10">DSM 18526</strain>
    </source>
</reference>
<dbReference type="STRING" id="465721.ACG33_11640"/>
<dbReference type="SUPFAM" id="SSF54862">
    <property type="entry name" value="4Fe-4S ferredoxins"/>
    <property type="match status" value="1"/>
</dbReference>
<keyword evidence="6" id="KW-1133">Transmembrane helix</keyword>
<dbReference type="AlphaFoldDB" id="A0A127FDQ8"/>
<dbReference type="PROSITE" id="PS51379">
    <property type="entry name" value="4FE4S_FER_2"/>
    <property type="match status" value="2"/>
</dbReference>
<gene>
    <name evidence="9" type="ORF">ACG33_11640</name>
</gene>
<dbReference type="OrthoDB" id="9789936at2"/>
<keyword evidence="10" id="KW-1185">Reference proteome</keyword>
<evidence type="ECO:0000259" key="8">
    <source>
        <dbReference type="PROSITE" id="PS51379"/>
    </source>
</evidence>
<feature type="transmembrane region" description="Helical" evidence="6">
    <location>
        <begin position="175"/>
        <end position="198"/>
    </location>
</feature>
<keyword evidence="5" id="KW-0411">Iron-sulfur</keyword>
<dbReference type="InterPro" id="IPR005797">
    <property type="entry name" value="Cyt_b/b6_N"/>
</dbReference>
<feature type="transmembrane region" description="Helical" evidence="6">
    <location>
        <begin position="264"/>
        <end position="283"/>
    </location>
</feature>
<dbReference type="GO" id="GO:0046872">
    <property type="term" value="F:metal ion binding"/>
    <property type="evidence" value="ECO:0007669"/>
    <property type="project" value="UniProtKB-KW"/>
</dbReference>
<evidence type="ECO:0000256" key="2">
    <source>
        <dbReference type="ARBA" id="ARBA00022723"/>
    </source>
</evidence>
<dbReference type="Proteomes" id="UP000070250">
    <property type="component" value="Chromosome"/>
</dbReference>
<evidence type="ECO:0000256" key="3">
    <source>
        <dbReference type="ARBA" id="ARBA00023002"/>
    </source>
</evidence>
<dbReference type="PATRIC" id="fig|465721.4.peg.2483"/>
<dbReference type="GO" id="GO:0016491">
    <property type="term" value="F:oxidoreductase activity"/>
    <property type="evidence" value="ECO:0007669"/>
    <property type="project" value="UniProtKB-KW"/>
</dbReference>
<evidence type="ECO:0000313" key="10">
    <source>
        <dbReference type="Proteomes" id="UP000070250"/>
    </source>
</evidence>
<feature type="transmembrane region" description="Helical" evidence="6">
    <location>
        <begin position="210"/>
        <end position="231"/>
    </location>
</feature>
<dbReference type="InterPro" id="IPR017896">
    <property type="entry name" value="4Fe4S_Fe-S-bd"/>
</dbReference>
<dbReference type="PROSITE" id="PS51002">
    <property type="entry name" value="CYTB_NTER"/>
    <property type="match status" value="1"/>
</dbReference>
<evidence type="ECO:0000256" key="5">
    <source>
        <dbReference type="ARBA" id="ARBA00023014"/>
    </source>
</evidence>
<feature type="transmembrane region" description="Helical" evidence="6">
    <location>
        <begin position="114"/>
        <end position="134"/>
    </location>
</feature>
<feature type="transmembrane region" description="Helical" evidence="6">
    <location>
        <begin position="31"/>
        <end position="53"/>
    </location>
</feature>
<dbReference type="InterPro" id="IPR027387">
    <property type="entry name" value="Cytb/b6-like_sf"/>
</dbReference>
<dbReference type="KEGG" id="sdf:ACG33_11640"/>
<name>A0A127FDQ8_STEDE</name>
<evidence type="ECO:0000313" key="9">
    <source>
        <dbReference type="EMBL" id="AMN47738.1"/>
    </source>
</evidence>
<keyword evidence="6" id="KW-0472">Membrane</keyword>
<protein>
    <submittedName>
        <fullName evidence="9">Methyl-viologen-reducing hydrogenase subunit delta</fullName>
    </submittedName>
</protein>
<dbReference type="GO" id="GO:0016020">
    <property type="term" value="C:membrane"/>
    <property type="evidence" value="ECO:0007669"/>
    <property type="project" value="InterPro"/>
</dbReference>
<dbReference type="Pfam" id="PF02662">
    <property type="entry name" value="FlpD"/>
    <property type="match status" value="1"/>
</dbReference>
<accession>A0A127FDQ8</accession>
<dbReference type="PROSITE" id="PS00198">
    <property type="entry name" value="4FE4S_FER_1"/>
    <property type="match status" value="2"/>
</dbReference>
<evidence type="ECO:0000256" key="4">
    <source>
        <dbReference type="ARBA" id="ARBA00023004"/>
    </source>
</evidence>
<evidence type="ECO:0000259" key="7">
    <source>
        <dbReference type="PROSITE" id="PS51002"/>
    </source>
</evidence>
<dbReference type="Gene3D" id="1.20.810.10">
    <property type="entry name" value="Cytochrome Bc1 Complex, Chain C"/>
    <property type="match status" value="1"/>
</dbReference>
<dbReference type="SUPFAM" id="SSF81342">
    <property type="entry name" value="Transmembrane di-heme cytochromes"/>
    <property type="match status" value="1"/>
</dbReference>
<dbReference type="InterPro" id="IPR003813">
    <property type="entry name" value="MvhD/FlpD"/>
</dbReference>
<dbReference type="PANTHER" id="PTHR19271">
    <property type="entry name" value="CYTOCHROME B"/>
    <property type="match status" value="1"/>
</dbReference>
<feature type="domain" description="4Fe-4S ferredoxin-type" evidence="8">
    <location>
        <begin position="326"/>
        <end position="355"/>
    </location>
</feature>
<comment type="subunit">
    <text evidence="1">The main subunits of complex b-c1 are: cytochrome b, cytochrome c1 and the Rieske protein.</text>
</comment>
<dbReference type="RefSeq" id="WP_157071775.1">
    <property type="nucleotide sequence ID" value="NZ_CP011971.1"/>
</dbReference>
<dbReference type="EMBL" id="CP011971">
    <property type="protein sequence ID" value="AMN47738.1"/>
    <property type="molecule type" value="Genomic_DNA"/>
</dbReference>
<keyword evidence="4" id="KW-0408">Iron</keyword>
<feature type="domain" description="Cytochrome b/b6 N-terminal region profile" evidence="7">
    <location>
        <begin position="1"/>
        <end position="210"/>
    </location>
</feature>
<keyword evidence="6" id="KW-0812">Transmembrane</keyword>
<evidence type="ECO:0000256" key="6">
    <source>
        <dbReference type="SAM" id="Phobius"/>
    </source>
</evidence>
<dbReference type="Pfam" id="PF00033">
    <property type="entry name" value="Cytochrome_B"/>
    <property type="match status" value="1"/>
</dbReference>
<dbReference type="Gene3D" id="3.30.70.20">
    <property type="match status" value="1"/>
</dbReference>
<dbReference type="GO" id="GO:0009055">
    <property type="term" value="F:electron transfer activity"/>
    <property type="evidence" value="ECO:0007669"/>
    <property type="project" value="InterPro"/>
</dbReference>
<dbReference type="InterPro" id="IPR017900">
    <property type="entry name" value="4Fe4S_Fe_S_CS"/>
</dbReference>
<keyword evidence="3" id="KW-0560">Oxidoreductase</keyword>
<keyword evidence="2" id="KW-0479">Metal-binding</keyword>
<dbReference type="GO" id="GO:0051536">
    <property type="term" value="F:iron-sulfur cluster binding"/>
    <property type="evidence" value="ECO:0007669"/>
    <property type="project" value="UniProtKB-KW"/>
</dbReference>
<feature type="domain" description="4Fe-4S ferredoxin-type" evidence="8">
    <location>
        <begin position="289"/>
        <end position="318"/>
    </location>
</feature>
<sequence length="513" mass="56763">MMRESVLAVWNHCERVLDTLFGGTLNPLRHLGALAFLFFWLLALSGIYLYAVLDTSVAGAYRSIDDLSRNQWWLGGLLRSLHRYAADAFVTVTVLHLVREWLLGHFRGFRRYSWFTGVPLLLFAYICGIGGFWLKWDQIGQFSATATAELLDWLPIFNSPFTRNFLSNEAVTDRLFSLFVFVHIGASLLLLFLAWFHVQRISHAEMLPSKPLAIGAAVTLLLLALFAPVLSQAPADLSVAQGALTIDWLLLFIHPLMYATSAGWTWALSMGALLLLFLLPFTVRAARPPVAQVDPDNCSGCRHCFDDCPYAAITMLPHPDGTPGKELALVHEELCASCGICAGACPSSTPFRSTERLTTGIDMPQAPIDALRRQLQACLATLQGERKIIVFGCDCGARVKAMEAADVAAFSLLCTGMLPPSFIEYALRSGATGVVVTGCRESGCEFRLGNRWTAERLQGKRKPWLRARVPRERLQVVWADRGDEKSLQTALGVLRELPLSLGTGVIRRRRRGA</sequence>
<dbReference type="Pfam" id="PF12838">
    <property type="entry name" value="Fer4_7"/>
    <property type="match status" value="1"/>
</dbReference>